<dbReference type="AlphaFoldDB" id="A0A9W6U4B8"/>
<evidence type="ECO:0000313" key="2">
    <source>
        <dbReference type="Proteomes" id="UP001165083"/>
    </source>
</evidence>
<organism evidence="1 2">
    <name type="scientific">Phytophthora lilii</name>
    <dbReference type="NCBI Taxonomy" id="2077276"/>
    <lineage>
        <taxon>Eukaryota</taxon>
        <taxon>Sar</taxon>
        <taxon>Stramenopiles</taxon>
        <taxon>Oomycota</taxon>
        <taxon>Peronosporomycetes</taxon>
        <taxon>Peronosporales</taxon>
        <taxon>Peronosporaceae</taxon>
        <taxon>Phytophthora</taxon>
    </lineage>
</organism>
<dbReference type="EMBL" id="BSXW01000574">
    <property type="protein sequence ID" value="GMF25848.1"/>
    <property type="molecule type" value="Genomic_DNA"/>
</dbReference>
<reference evidence="1" key="1">
    <citation type="submission" date="2023-04" db="EMBL/GenBank/DDBJ databases">
        <title>Phytophthora lilii NBRC 32176.</title>
        <authorList>
            <person name="Ichikawa N."/>
            <person name="Sato H."/>
            <person name="Tonouchi N."/>
        </authorList>
    </citation>
    <scope>NUCLEOTIDE SEQUENCE</scope>
    <source>
        <strain evidence="1">NBRC 32176</strain>
    </source>
</reference>
<sequence>MPLDAHEALLGRARHERVKDLSVQELAGVHGALMLDEVGGGLGDEQVADLAEGSADVAAAAHGGIQQRVVGAAARAVDGDALARAAGGPAHAAEAEAEVVGVVHGPVDEVDERLDAVGRELGQVLRHVAEH</sequence>
<keyword evidence="2" id="KW-1185">Reference proteome</keyword>
<accession>A0A9W6U4B8</accession>
<gene>
    <name evidence="1" type="ORF">Plil01_001070700</name>
</gene>
<comment type="caution">
    <text evidence="1">The sequence shown here is derived from an EMBL/GenBank/DDBJ whole genome shotgun (WGS) entry which is preliminary data.</text>
</comment>
<protein>
    <submittedName>
        <fullName evidence="1">Unnamed protein product</fullName>
    </submittedName>
</protein>
<evidence type="ECO:0000313" key="1">
    <source>
        <dbReference type="EMBL" id="GMF25848.1"/>
    </source>
</evidence>
<dbReference type="Proteomes" id="UP001165083">
    <property type="component" value="Unassembled WGS sequence"/>
</dbReference>
<name>A0A9W6U4B8_9STRA</name>
<proteinExistence type="predicted"/>